<evidence type="ECO:0000313" key="2">
    <source>
        <dbReference type="Proteomes" id="UP000634229"/>
    </source>
</evidence>
<accession>A0ABS1NR32</accession>
<dbReference type="InterPro" id="IPR027417">
    <property type="entry name" value="P-loop_NTPase"/>
</dbReference>
<organism evidence="1 2">
    <name type="scientific">Streptomyces coffeae</name>
    <dbReference type="NCBI Taxonomy" id="621382"/>
    <lineage>
        <taxon>Bacteria</taxon>
        <taxon>Bacillati</taxon>
        <taxon>Actinomycetota</taxon>
        <taxon>Actinomycetes</taxon>
        <taxon>Kitasatosporales</taxon>
        <taxon>Streptomycetaceae</taxon>
        <taxon>Streptomyces</taxon>
    </lineage>
</organism>
<sequence>MREHTEEGGAMRLYARDPILRALVPRLVGLAYDKRNLVPQEHRDDLPVVLLTGRHGMGKTAVLDALETAYRGRVPLGRANSAEVDPARWAGFAVSNTSPVLELLEQLVCELAAVVPGTSRLRFPRLLPGLFAISSWHRGNEHEQRLARDRIARLIAACGLEKGDESTDTGTDWMSDVSERLADTDQQHGLEPVAAAVVQQYFSRHTRARAGRAVREWYHQRSAGTADGEAALVRLSLRFHQGGAFRHAVERLLTSALIEDVSDAYGRWQRMNRTPKPLILLDNVHTAAGRRVLDLILEHRAGRGSDDPDPLVVVATRLGGGADLYPDASHSELPELSVASGWERTAPGSPSAGLLTVALAPLSLDDLLMMLDRAEEPLHRRLPSTLHTLTRGHPLGSGLLCDAIVHTNAQRPVLPEDLLDLCTAEGRSVTERLLAQLIPPPQLRDHLALLSLARDRDAAEALAAACALSGADPLPVAAAARYLEEEQWTDRPDEVGTPGHEYRGTSPFAPAPFLHALLVHAARNGSAVAGPGRRWSDLHRILREHHTALGTGDAADILRHTLAAGDARPVVIQLTAHFADGDADCWLRTLRHVATAPHPPRAEWTDHRLQIARGDHDHRYAEADDVRRSVNRLLHGLWYLCETYAEPFADICDGIGSELAFLSMRHTSGRAALNQASRTWPTSLRREPPC</sequence>
<keyword evidence="2" id="KW-1185">Reference proteome</keyword>
<keyword evidence="1" id="KW-0067">ATP-binding</keyword>
<dbReference type="RefSeq" id="WP_201882772.1">
    <property type="nucleotide sequence ID" value="NZ_JAERRF010000044.1"/>
</dbReference>
<comment type="caution">
    <text evidence="1">The sequence shown here is derived from an EMBL/GenBank/DDBJ whole genome shotgun (WGS) entry which is preliminary data.</text>
</comment>
<protein>
    <submittedName>
        <fullName evidence="1">ATP-binding protein</fullName>
    </submittedName>
</protein>
<dbReference type="Proteomes" id="UP000634229">
    <property type="component" value="Unassembled WGS sequence"/>
</dbReference>
<reference evidence="1 2" key="1">
    <citation type="submission" date="2021-01" db="EMBL/GenBank/DDBJ databases">
        <title>WGS of actinomycetes isolated from Thailand.</title>
        <authorList>
            <person name="Thawai C."/>
        </authorList>
    </citation>
    <scope>NUCLEOTIDE SEQUENCE [LARGE SCALE GENOMIC DNA]</scope>
    <source>
        <strain evidence="1 2">CA1R205</strain>
    </source>
</reference>
<dbReference type="GO" id="GO:0005524">
    <property type="term" value="F:ATP binding"/>
    <property type="evidence" value="ECO:0007669"/>
    <property type="project" value="UniProtKB-KW"/>
</dbReference>
<proteinExistence type="predicted"/>
<evidence type="ECO:0000313" key="1">
    <source>
        <dbReference type="EMBL" id="MBL1102404.1"/>
    </source>
</evidence>
<dbReference type="EMBL" id="JAERRF010000044">
    <property type="protein sequence ID" value="MBL1102404.1"/>
    <property type="molecule type" value="Genomic_DNA"/>
</dbReference>
<dbReference type="SUPFAM" id="SSF52540">
    <property type="entry name" value="P-loop containing nucleoside triphosphate hydrolases"/>
    <property type="match status" value="1"/>
</dbReference>
<name>A0ABS1NR32_9ACTN</name>
<keyword evidence="1" id="KW-0547">Nucleotide-binding</keyword>
<gene>
    <name evidence="1" type="ORF">JK363_38515</name>
</gene>